<sequence length="256" mass="28606">MTEPYTLQGAAQRQQTYEIVLRPLTTKNDIQRLTDINRDAMAPDLLSKWMEMYTPRSEAEGARLALEEAMKDSDNGEKVSDGNYGTVTAVVRSIADDEDQEVIAGFVYWEEGYINVGSLQASAAADATPVLSNPANDVERARQARLALGTEIYAHSRQHYIKTIQWRRHVFVRRLMVDPSYQRMGIGSLLLRHVTSHADQNAMPCWLYSRPAGVKLYEQEGFRAVGTTELSTAELPGVGISLGMVRWEQGPGVGDW</sequence>
<organism evidence="2 3">
    <name type="scientific">Cyphellophora attinorum</name>
    <dbReference type="NCBI Taxonomy" id="1664694"/>
    <lineage>
        <taxon>Eukaryota</taxon>
        <taxon>Fungi</taxon>
        <taxon>Dikarya</taxon>
        <taxon>Ascomycota</taxon>
        <taxon>Pezizomycotina</taxon>
        <taxon>Eurotiomycetes</taxon>
        <taxon>Chaetothyriomycetidae</taxon>
        <taxon>Chaetothyriales</taxon>
        <taxon>Cyphellophoraceae</taxon>
        <taxon>Cyphellophora</taxon>
    </lineage>
</organism>
<dbReference type="PANTHER" id="PTHR42791">
    <property type="entry name" value="GNAT FAMILY ACETYLTRANSFERASE"/>
    <property type="match status" value="1"/>
</dbReference>
<dbReference type="GO" id="GO:0016747">
    <property type="term" value="F:acyltransferase activity, transferring groups other than amino-acyl groups"/>
    <property type="evidence" value="ECO:0007669"/>
    <property type="project" value="InterPro"/>
</dbReference>
<dbReference type="Gene3D" id="3.40.630.30">
    <property type="match status" value="1"/>
</dbReference>
<dbReference type="VEuPathDB" id="FungiDB:AB675_5992"/>
<gene>
    <name evidence="2" type="ORF">AB675_5992</name>
</gene>
<protein>
    <recommendedName>
        <fullName evidence="1">N-acetyltransferase domain-containing protein</fullName>
    </recommendedName>
</protein>
<feature type="domain" description="N-acetyltransferase" evidence="1">
    <location>
        <begin position="19"/>
        <end position="249"/>
    </location>
</feature>
<dbReference type="Proteomes" id="UP000038010">
    <property type="component" value="Unassembled WGS sequence"/>
</dbReference>
<dbReference type="SUPFAM" id="SSF55729">
    <property type="entry name" value="Acyl-CoA N-acyltransferases (Nat)"/>
    <property type="match status" value="1"/>
</dbReference>
<dbReference type="CDD" id="cd04301">
    <property type="entry name" value="NAT_SF"/>
    <property type="match status" value="1"/>
</dbReference>
<dbReference type="AlphaFoldDB" id="A0A0N0NJP6"/>
<dbReference type="InterPro" id="IPR016181">
    <property type="entry name" value="Acyl_CoA_acyltransferase"/>
</dbReference>
<evidence type="ECO:0000259" key="1">
    <source>
        <dbReference type="PROSITE" id="PS51186"/>
    </source>
</evidence>
<proteinExistence type="predicted"/>
<dbReference type="PROSITE" id="PS51186">
    <property type="entry name" value="GNAT"/>
    <property type="match status" value="1"/>
</dbReference>
<dbReference type="PANTHER" id="PTHR42791:SF16">
    <property type="entry name" value="N-ACETYLTRANSFERASE DOMAIN-CONTAINING PROTEIN"/>
    <property type="match status" value="1"/>
</dbReference>
<keyword evidence="3" id="KW-1185">Reference proteome</keyword>
<dbReference type="GeneID" id="28738128"/>
<dbReference type="EMBL" id="LFJN01000027">
    <property type="protein sequence ID" value="KPI36899.1"/>
    <property type="molecule type" value="Genomic_DNA"/>
</dbReference>
<dbReference type="Pfam" id="PF13508">
    <property type="entry name" value="Acetyltransf_7"/>
    <property type="match status" value="1"/>
</dbReference>
<dbReference type="OrthoDB" id="2744543at2759"/>
<evidence type="ECO:0000313" key="2">
    <source>
        <dbReference type="EMBL" id="KPI36899.1"/>
    </source>
</evidence>
<evidence type="ECO:0000313" key="3">
    <source>
        <dbReference type="Proteomes" id="UP000038010"/>
    </source>
</evidence>
<dbReference type="STRING" id="1664694.A0A0N0NJP6"/>
<reference evidence="2 3" key="1">
    <citation type="submission" date="2015-06" db="EMBL/GenBank/DDBJ databases">
        <title>Draft genome of the ant-associated black yeast Phialophora attae CBS 131958.</title>
        <authorList>
            <person name="Moreno L.F."/>
            <person name="Stielow B.J."/>
            <person name="de Hoog S."/>
            <person name="Vicente V.A."/>
            <person name="Weiss V.A."/>
            <person name="de Vries M."/>
            <person name="Cruz L.M."/>
            <person name="Souza E.M."/>
        </authorList>
    </citation>
    <scope>NUCLEOTIDE SEQUENCE [LARGE SCALE GENOMIC DNA]</scope>
    <source>
        <strain evidence="2 3">CBS 131958</strain>
    </source>
</reference>
<comment type="caution">
    <text evidence="2">The sequence shown here is derived from an EMBL/GenBank/DDBJ whole genome shotgun (WGS) entry which is preliminary data.</text>
</comment>
<dbReference type="RefSeq" id="XP_017996862.1">
    <property type="nucleotide sequence ID" value="XM_018146248.1"/>
</dbReference>
<name>A0A0N0NJP6_9EURO</name>
<dbReference type="InterPro" id="IPR000182">
    <property type="entry name" value="GNAT_dom"/>
</dbReference>
<dbReference type="InterPro" id="IPR052523">
    <property type="entry name" value="Trichothecene_AcTrans"/>
</dbReference>
<accession>A0A0N0NJP6</accession>